<dbReference type="SMART" id="SM01144">
    <property type="entry name" value="DTW"/>
    <property type="match status" value="1"/>
</dbReference>
<dbReference type="AlphaFoldDB" id="A0A1Q9D7J5"/>
<dbReference type="Pfam" id="PF03942">
    <property type="entry name" value="DTW"/>
    <property type="match status" value="1"/>
</dbReference>
<dbReference type="EMBL" id="LSRX01000680">
    <property type="protein sequence ID" value="OLP91087.1"/>
    <property type="molecule type" value="Genomic_DNA"/>
</dbReference>
<protein>
    <recommendedName>
        <fullName evidence="1">tRNA-uridine aminocarboxypropyltransferase</fullName>
        <ecNumber evidence="1">2.5.1.25</ecNumber>
    </recommendedName>
</protein>
<sequence>MLHDGVSGGHESQEETARADEECCQREAAQRFQTPRAAKCWAMYCAFLANPGVKCPRCWRVTTYCCCAAMPSLKLRPHVIVLFHHEELGQHSATNTAVLLLLLGADLFCCGHPEHDERLQALLREDVAGTAVLFPSADALPAAALAEAAQPPRRIVILDGGWAQCKKMNQWLDPALPRCVVETATREEFGATRRYRGAQSGRVQTASAFAALCRELREDPQDVQAVAQGLSAFMSSFEAQMGPAGRLTVLEQREAGQQHLSENRDDVVEQSAGGVALLPVRYDEEKEGSQLPDPVSAGVAIFSLAQPLSFLSMVFYWTVEKPIWAIQSEDLPDYLGFFVHCISWLLTLISLFCSRIPFSCQHGGWVLMFGVAYLVFSFMHYCLKIGLPQGCTGYVQPECPIYEVLDWHKPEDVATVSFLTLGVAFPTAIILYSWMVHLRDSCDGKADLREMDDIIRRQMEALQDQLCNIVV</sequence>
<dbReference type="PANTHER" id="PTHR21392">
    <property type="entry name" value="TRNA-URIDINE AMINOCARBOXYPROPYLTRANSFERASE 2"/>
    <property type="match status" value="1"/>
</dbReference>
<keyword evidence="8" id="KW-1185">Reference proteome</keyword>
<dbReference type="GO" id="GO:0008033">
    <property type="term" value="P:tRNA processing"/>
    <property type="evidence" value="ECO:0007669"/>
    <property type="project" value="UniProtKB-KW"/>
</dbReference>
<comment type="catalytic activity">
    <reaction evidence="6">
        <text>a uridine in tRNA + S-adenosyl-L-methionine = a 3-[(3S)-3-amino-3-carboxypropyl]uridine in tRNA + S-methyl-5'-thioadenosine + H(+)</text>
        <dbReference type="Rhea" id="RHEA:62432"/>
        <dbReference type="Rhea" id="RHEA-COMP:13339"/>
        <dbReference type="Rhea" id="RHEA-COMP:16092"/>
        <dbReference type="ChEBI" id="CHEBI:15378"/>
        <dbReference type="ChEBI" id="CHEBI:17509"/>
        <dbReference type="ChEBI" id="CHEBI:59789"/>
        <dbReference type="ChEBI" id="CHEBI:65315"/>
        <dbReference type="ChEBI" id="CHEBI:82930"/>
        <dbReference type="EC" id="2.5.1.25"/>
    </reaction>
</comment>
<organism evidence="7 8">
    <name type="scientific">Symbiodinium microadriaticum</name>
    <name type="common">Dinoflagellate</name>
    <name type="synonym">Zooxanthella microadriatica</name>
    <dbReference type="NCBI Taxonomy" id="2951"/>
    <lineage>
        <taxon>Eukaryota</taxon>
        <taxon>Sar</taxon>
        <taxon>Alveolata</taxon>
        <taxon>Dinophyceae</taxon>
        <taxon>Suessiales</taxon>
        <taxon>Symbiodiniaceae</taxon>
        <taxon>Symbiodinium</taxon>
    </lineage>
</organism>
<dbReference type="OrthoDB" id="544179at2759"/>
<proteinExistence type="inferred from homology"/>
<keyword evidence="3" id="KW-0949">S-adenosyl-L-methionine</keyword>
<dbReference type="Proteomes" id="UP000186817">
    <property type="component" value="Unassembled WGS sequence"/>
</dbReference>
<comment type="caution">
    <text evidence="7">The sequence shown here is derived from an EMBL/GenBank/DDBJ whole genome shotgun (WGS) entry which is preliminary data.</text>
</comment>
<evidence type="ECO:0000256" key="3">
    <source>
        <dbReference type="ARBA" id="ARBA00022691"/>
    </source>
</evidence>
<gene>
    <name evidence="7" type="ORF">AK812_SmicGene27266</name>
</gene>
<evidence type="ECO:0000313" key="7">
    <source>
        <dbReference type="EMBL" id="OLP91087.1"/>
    </source>
</evidence>
<evidence type="ECO:0000256" key="1">
    <source>
        <dbReference type="ARBA" id="ARBA00012386"/>
    </source>
</evidence>
<evidence type="ECO:0000313" key="8">
    <source>
        <dbReference type="Proteomes" id="UP000186817"/>
    </source>
</evidence>
<evidence type="ECO:0000256" key="6">
    <source>
        <dbReference type="ARBA" id="ARBA00048718"/>
    </source>
</evidence>
<accession>A0A1Q9D7J5</accession>
<dbReference type="PANTHER" id="PTHR21392:SF0">
    <property type="entry name" value="TRNA-URIDINE AMINOCARBOXYPROPYLTRANSFERASE 2"/>
    <property type="match status" value="1"/>
</dbReference>
<evidence type="ECO:0000256" key="2">
    <source>
        <dbReference type="ARBA" id="ARBA00022679"/>
    </source>
</evidence>
<dbReference type="InterPro" id="IPR039262">
    <property type="entry name" value="DTWD2/TAPT"/>
</dbReference>
<reference evidence="7 8" key="1">
    <citation type="submission" date="2016-02" db="EMBL/GenBank/DDBJ databases">
        <title>Genome analysis of coral dinoflagellate symbionts highlights evolutionary adaptations to a symbiotic lifestyle.</title>
        <authorList>
            <person name="Aranda M."/>
            <person name="Li Y."/>
            <person name="Liew Y.J."/>
            <person name="Baumgarten S."/>
            <person name="Simakov O."/>
            <person name="Wilson M."/>
            <person name="Piel J."/>
            <person name="Ashoor H."/>
            <person name="Bougouffa S."/>
            <person name="Bajic V.B."/>
            <person name="Ryu T."/>
            <person name="Ravasi T."/>
            <person name="Bayer T."/>
            <person name="Micklem G."/>
            <person name="Kim H."/>
            <person name="Bhak J."/>
            <person name="Lajeunesse T.C."/>
            <person name="Voolstra C.R."/>
        </authorList>
    </citation>
    <scope>NUCLEOTIDE SEQUENCE [LARGE SCALE GENOMIC DNA]</scope>
    <source>
        <strain evidence="7 8">CCMP2467</strain>
    </source>
</reference>
<evidence type="ECO:0000256" key="5">
    <source>
        <dbReference type="ARBA" id="ARBA00034489"/>
    </source>
</evidence>
<keyword evidence="2" id="KW-0808">Transferase</keyword>
<dbReference type="GO" id="GO:0016432">
    <property type="term" value="F:tRNA-uridine aminocarboxypropyltransferase activity"/>
    <property type="evidence" value="ECO:0007669"/>
    <property type="project" value="UniProtKB-EC"/>
</dbReference>
<dbReference type="EC" id="2.5.1.25" evidence="1"/>
<evidence type="ECO:0000256" key="4">
    <source>
        <dbReference type="ARBA" id="ARBA00022694"/>
    </source>
</evidence>
<comment type="similarity">
    <text evidence="5">Belongs to the TDD superfamily. DTWD2 family.</text>
</comment>
<name>A0A1Q9D7J5_SYMMI</name>
<keyword evidence="4" id="KW-0819">tRNA processing</keyword>
<dbReference type="InterPro" id="IPR005636">
    <property type="entry name" value="DTW"/>
</dbReference>